<evidence type="ECO:0000256" key="2">
    <source>
        <dbReference type="ARBA" id="ARBA00022490"/>
    </source>
</evidence>
<gene>
    <name evidence="7" type="ORF">K470DRAFT_261632</name>
</gene>
<evidence type="ECO:0000256" key="3">
    <source>
        <dbReference type="ARBA" id="ARBA00022737"/>
    </source>
</evidence>
<dbReference type="InterPro" id="IPR036872">
    <property type="entry name" value="CH_dom_sf"/>
</dbReference>
<dbReference type="InterPro" id="IPR051185">
    <property type="entry name" value="ASPM"/>
</dbReference>
<dbReference type="PROSITE" id="PS50021">
    <property type="entry name" value="CH"/>
    <property type="match status" value="1"/>
</dbReference>
<feature type="domain" description="Calponin-homology (CH)" evidence="6">
    <location>
        <begin position="534"/>
        <end position="639"/>
    </location>
</feature>
<evidence type="ECO:0000313" key="8">
    <source>
        <dbReference type="Proteomes" id="UP000799421"/>
    </source>
</evidence>
<feature type="compositionally biased region" description="Polar residues" evidence="5">
    <location>
        <begin position="279"/>
        <end position="295"/>
    </location>
</feature>
<dbReference type="GO" id="GO:0051295">
    <property type="term" value="P:establishment of meiotic spindle localization"/>
    <property type="evidence" value="ECO:0007669"/>
    <property type="project" value="TreeGrafter"/>
</dbReference>
<feature type="region of interest" description="Disordered" evidence="5">
    <location>
        <begin position="122"/>
        <end position="318"/>
    </location>
</feature>
<reference evidence="7" key="1">
    <citation type="journal article" date="2020" name="Stud. Mycol.">
        <title>101 Dothideomycetes genomes: a test case for predicting lifestyles and emergence of pathogens.</title>
        <authorList>
            <person name="Haridas S."/>
            <person name="Albert R."/>
            <person name="Binder M."/>
            <person name="Bloem J."/>
            <person name="Labutti K."/>
            <person name="Salamov A."/>
            <person name="Andreopoulos B."/>
            <person name="Baker S."/>
            <person name="Barry K."/>
            <person name="Bills G."/>
            <person name="Bluhm B."/>
            <person name="Cannon C."/>
            <person name="Castanera R."/>
            <person name="Culley D."/>
            <person name="Daum C."/>
            <person name="Ezra D."/>
            <person name="Gonzalez J."/>
            <person name="Henrissat B."/>
            <person name="Kuo A."/>
            <person name="Liang C."/>
            <person name="Lipzen A."/>
            <person name="Lutzoni F."/>
            <person name="Magnuson J."/>
            <person name="Mondo S."/>
            <person name="Nolan M."/>
            <person name="Ohm R."/>
            <person name="Pangilinan J."/>
            <person name="Park H.-J."/>
            <person name="Ramirez L."/>
            <person name="Alfaro M."/>
            <person name="Sun H."/>
            <person name="Tritt A."/>
            <person name="Yoshinaga Y."/>
            <person name="Zwiers L.-H."/>
            <person name="Turgeon B."/>
            <person name="Goodwin S."/>
            <person name="Spatafora J."/>
            <person name="Crous P."/>
            <person name="Grigoriev I."/>
        </authorList>
    </citation>
    <scope>NUCLEOTIDE SEQUENCE</scope>
    <source>
        <strain evidence="7">CBS 480.64</strain>
    </source>
</reference>
<evidence type="ECO:0000256" key="5">
    <source>
        <dbReference type="SAM" id="MobiDB-lite"/>
    </source>
</evidence>
<keyword evidence="2" id="KW-0963">Cytoplasm</keyword>
<dbReference type="InterPro" id="IPR000048">
    <property type="entry name" value="IQ_motif_EF-hand-BS"/>
</dbReference>
<feature type="compositionally biased region" description="Basic and acidic residues" evidence="5">
    <location>
        <begin position="242"/>
        <end position="252"/>
    </location>
</feature>
<dbReference type="GO" id="GO:0005737">
    <property type="term" value="C:cytoplasm"/>
    <property type="evidence" value="ECO:0007669"/>
    <property type="project" value="UniProtKB-SubCell"/>
</dbReference>
<dbReference type="OrthoDB" id="76388at2759"/>
<dbReference type="EMBL" id="MU005958">
    <property type="protein sequence ID" value="KAF2864165.1"/>
    <property type="molecule type" value="Genomic_DNA"/>
</dbReference>
<evidence type="ECO:0000256" key="1">
    <source>
        <dbReference type="ARBA" id="ARBA00004496"/>
    </source>
</evidence>
<dbReference type="GO" id="GO:0007051">
    <property type="term" value="P:spindle organization"/>
    <property type="evidence" value="ECO:0007669"/>
    <property type="project" value="TreeGrafter"/>
</dbReference>
<evidence type="ECO:0000313" key="7">
    <source>
        <dbReference type="EMBL" id="KAF2864165.1"/>
    </source>
</evidence>
<sequence>MDQSSDLKNLSSESCCHMVCIVCETPNLNPLPTPLPRQPTDPNTHPRAKPSIEQTPLSKIHTMATNLHLAFSPLKPNMNMSPVDRRRRTIYIPPDSTTAMLTIHPGAKDKTLDDTWMFPIAKRPNKRSPKKADAVKPTPQRRTPLGTITPKPNNTNCTVDIPGQGGGKENLLPDANRNRKKSFTKAGLLDDTFMLPSAKRPNNRSSKQEGAAKPPHKRVPLGSITPKPTHTNHKVDIPGQGGEKDNLLPDTKRKMKKPSVSAKVVSPADTSAFPRPLKQSVTAKPSQTRTPQSPQNPKPTCKSTTTIPSQNGGKKETFSPPAELIMTITTQNDHPKPAALHPPKESYQPLPHIPHPSLYTPLPHWLSHQEVSLREIINTLLTPTAQPPPPPRREPLLKIYHTPTTVTLHTRLEQSLRYGTLAPAKPVHLSTDLGIREAFLSLLEVYEEGWLRAAAEVVVGRTIPPSVRVRAFLKRFFVEGEWWVCVLRALMVIWVLDRGGIKGGLVFRCEGGVKASREMIVRLGKVVIPSTGDLVRRLGFLGFEVGFVQDEDEDWGVKDLAVGVRDGVLLGRLGVVLFGGKGVGGQCRTRRERLGNTQRALDGLREKGVDVSGVQAEDLVDGHRERTLSLLWRIVCPFGLNKLVGEGLAGEGKLMEWAEGYYGSALTTEMFAECGREVYEAILDGFGEFISGQPAGLADKLAAIGCSKTFVSQLTAKDGFVPSRHAVIANLAFLASRLLHLAKTHKSAVKISRAYRLMLARRQITRRLALCRLAHSCAAVVRTQHRLVEATTVLQRAWRAVMDARVKRLENDVMRFQTIARTWLVRHD</sequence>
<evidence type="ECO:0000259" key="6">
    <source>
        <dbReference type="PROSITE" id="PS50021"/>
    </source>
</evidence>
<dbReference type="PANTHER" id="PTHR22706">
    <property type="entry name" value="ASSEMBLY FACTOR FOR SPINDLE MICROTUBULES"/>
    <property type="match status" value="1"/>
</dbReference>
<dbReference type="Pfam" id="PF00612">
    <property type="entry name" value="IQ"/>
    <property type="match status" value="1"/>
</dbReference>
<dbReference type="PANTHER" id="PTHR22706:SF1">
    <property type="entry name" value="ASSEMBLY FACTOR FOR SPINDLE MICROTUBULES"/>
    <property type="match status" value="1"/>
</dbReference>
<dbReference type="AlphaFoldDB" id="A0A6A7CAZ5"/>
<dbReference type="InterPro" id="IPR001715">
    <property type="entry name" value="CH_dom"/>
</dbReference>
<dbReference type="GO" id="GO:0000278">
    <property type="term" value="P:mitotic cell cycle"/>
    <property type="evidence" value="ECO:0007669"/>
    <property type="project" value="TreeGrafter"/>
</dbReference>
<evidence type="ECO:0000256" key="4">
    <source>
        <dbReference type="ARBA" id="ARBA00022860"/>
    </source>
</evidence>
<dbReference type="Gene3D" id="1.10.418.10">
    <property type="entry name" value="Calponin-like domain"/>
    <property type="match status" value="1"/>
</dbReference>
<protein>
    <recommendedName>
        <fullName evidence="6">Calponin-homology (CH) domain-containing protein</fullName>
    </recommendedName>
</protein>
<keyword evidence="8" id="KW-1185">Reference proteome</keyword>
<proteinExistence type="predicted"/>
<feature type="compositionally biased region" description="Pro residues" evidence="5">
    <location>
        <begin position="29"/>
        <end position="39"/>
    </location>
</feature>
<dbReference type="GO" id="GO:0005516">
    <property type="term" value="F:calmodulin binding"/>
    <property type="evidence" value="ECO:0007669"/>
    <property type="project" value="UniProtKB-KW"/>
</dbReference>
<feature type="compositionally biased region" description="Polar residues" evidence="5">
    <location>
        <begin position="301"/>
        <end position="312"/>
    </location>
</feature>
<comment type="subcellular location">
    <subcellularLocation>
        <location evidence="1">Cytoplasm</location>
    </subcellularLocation>
</comment>
<name>A0A6A7CAZ5_9PEZI</name>
<keyword evidence="4" id="KW-0112">Calmodulin-binding</keyword>
<organism evidence="7 8">
    <name type="scientific">Piedraia hortae CBS 480.64</name>
    <dbReference type="NCBI Taxonomy" id="1314780"/>
    <lineage>
        <taxon>Eukaryota</taxon>
        <taxon>Fungi</taxon>
        <taxon>Dikarya</taxon>
        <taxon>Ascomycota</taxon>
        <taxon>Pezizomycotina</taxon>
        <taxon>Dothideomycetes</taxon>
        <taxon>Dothideomycetidae</taxon>
        <taxon>Capnodiales</taxon>
        <taxon>Piedraiaceae</taxon>
        <taxon>Piedraia</taxon>
    </lineage>
</organism>
<accession>A0A6A7CAZ5</accession>
<dbReference type="GO" id="GO:0000922">
    <property type="term" value="C:spindle pole"/>
    <property type="evidence" value="ECO:0007669"/>
    <property type="project" value="TreeGrafter"/>
</dbReference>
<dbReference type="PROSITE" id="PS50096">
    <property type="entry name" value="IQ"/>
    <property type="match status" value="1"/>
</dbReference>
<dbReference type="Proteomes" id="UP000799421">
    <property type="component" value="Unassembled WGS sequence"/>
</dbReference>
<feature type="region of interest" description="Disordered" evidence="5">
    <location>
        <begin position="29"/>
        <end position="51"/>
    </location>
</feature>
<keyword evidence="3" id="KW-0677">Repeat</keyword>
<dbReference type="SUPFAM" id="SSF47576">
    <property type="entry name" value="Calponin-homology domain, CH-domain"/>
    <property type="match status" value="1"/>
</dbReference>